<geneLocation type="mitochondrion" evidence="1"/>
<name>A0A6B9XWQ4_PICSI</name>
<proteinExistence type="predicted"/>
<sequence length="51" mass="5934">MLAIIRAQALKFELNQPYSMTYIRRILLLKRTKCFSCEPSSDIILSQDTNV</sequence>
<reference evidence="1" key="1">
    <citation type="submission" date="2019-03" db="EMBL/GenBank/DDBJ databases">
        <title>Largest Complete Mitochondrial Genome of a Gymnosperm, Sitka Spruce (Picea sitchensis), Indicates Complex Physical Structure.</title>
        <authorList>
            <person name="Jackman S.D."/>
            <person name="Coombe L."/>
            <person name="Warren R."/>
            <person name="Kirk H."/>
            <person name="Trinh E."/>
            <person name="McLeod T."/>
            <person name="Pleasance S."/>
            <person name="Pandoh P."/>
            <person name="Zhao Y."/>
            <person name="Coope R."/>
            <person name="Bousquet J."/>
            <person name="Bohlmann J.C."/>
            <person name="Jones S.J.M."/>
            <person name="Birol I."/>
        </authorList>
    </citation>
    <scope>NUCLEOTIDE SEQUENCE</scope>
    <source>
        <strain evidence="1">Q903</strain>
    </source>
</reference>
<evidence type="ECO:0000313" key="1">
    <source>
        <dbReference type="EMBL" id="QHR90047.1"/>
    </source>
</evidence>
<dbReference type="EMBL" id="MK697699">
    <property type="protein sequence ID" value="QHR90047.1"/>
    <property type="molecule type" value="Genomic_DNA"/>
</dbReference>
<dbReference type="AlphaFoldDB" id="A0A6B9XWQ4"/>
<organism evidence="1">
    <name type="scientific">Picea sitchensis</name>
    <name type="common">Sitka spruce</name>
    <name type="synonym">Pinus sitchensis</name>
    <dbReference type="NCBI Taxonomy" id="3332"/>
    <lineage>
        <taxon>Eukaryota</taxon>
        <taxon>Viridiplantae</taxon>
        <taxon>Streptophyta</taxon>
        <taxon>Embryophyta</taxon>
        <taxon>Tracheophyta</taxon>
        <taxon>Spermatophyta</taxon>
        <taxon>Pinopsida</taxon>
        <taxon>Pinidae</taxon>
        <taxon>Conifers I</taxon>
        <taxon>Pinales</taxon>
        <taxon>Pinaceae</taxon>
        <taxon>Picea</taxon>
    </lineage>
</organism>
<gene>
    <name evidence="1" type="primary">orf04093</name>
    <name evidence="1" type="ORF">Q903MT_gene4070</name>
</gene>
<keyword evidence="1" id="KW-0496">Mitochondrion</keyword>
<accession>A0A6B9XWQ4</accession>
<protein>
    <submittedName>
        <fullName evidence="1">Uncharacterized protein</fullName>
    </submittedName>
</protein>